<name>A0ACB6YYU9_THEGA</name>
<protein>
    <submittedName>
        <fullName evidence="1">Uncharacterized protein</fullName>
    </submittedName>
</protein>
<accession>A0ACB6YYU9</accession>
<reference evidence="1" key="2">
    <citation type="journal article" date="2020" name="Nat. Commun.">
        <title>Large-scale genome sequencing of mycorrhizal fungi provides insights into the early evolution of symbiotic traits.</title>
        <authorList>
            <person name="Miyauchi S."/>
            <person name="Kiss E."/>
            <person name="Kuo A."/>
            <person name="Drula E."/>
            <person name="Kohler A."/>
            <person name="Sanchez-Garcia M."/>
            <person name="Morin E."/>
            <person name="Andreopoulos B."/>
            <person name="Barry K.W."/>
            <person name="Bonito G."/>
            <person name="Buee M."/>
            <person name="Carver A."/>
            <person name="Chen C."/>
            <person name="Cichocki N."/>
            <person name="Clum A."/>
            <person name="Culley D."/>
            <person name="Crous P.W."/>
            <person name="Fauchery L."/>
            <person name="Girlanda M."/>
            <person name="Hayes R.D."/>
            <person name="Keri Z."/>
            <person name="LaButti K."/>
            <person name="Lipzen A."/>
            <person name="Lombard V."/>
            <person name="Magnuson J."/>
            <person name="Maillard F."/>
            <person name="Murat C."/>
            <person name="Nolan M."/>
            <person name="Ohm R.A."/>
            <person name="Pangilinan J."/>
            <person name="Pereira M.F."/>
            <person name="Perotto S."/>
            <person name="Peter M."/>
            <person name="Pfister S."/>
            <person name="Riley R."/>
            <person name="Sitrit Y."/>
            <person name="Stielow J.B."/>
            <person name="Szollosi G."/>
            <person name="Zifcakova L."/>
            <person name="Stursova M."/>
            <person name="Spatafora J.W."/>
            <person name="Tedersoo L."/>
            <person name="Vaario L.M."/>
            <person name="Yamada A."/>
            <person name="Yan M."/>
            <person name="Wang P."/>
            <person name="Xu J."/>
            <person name="Bruns T."/>
            <person name="Baldrian P."/>
            <person name="Vilgalys R."/>
            <person name="Dunand C."/>
            <person name="Henrissat B."/>
            <person name="Grigoriev I.V."/>
            <person name="Hibbett D."/>
            <person name="Nagy L.G."/>
            <person name="Martin F.M."/>
        </authorList>
    </citation>
    <scope>NUCLEOTIDE SEQUENCE</scope>
    <source>
        <strain evidence="1">P2</strain>
    </source>
</reference>
<evidence type="ECO:0000313" key="2">
    <source>
        <dbReference type="Proteomes" id="UP000886501"/>
    </source>
</evidence>
<organism evidence="1 2">
    <name type="scientific">Thelephora ganbajun</name>
    <name type="common">Ganba fungus</name>
    <dbReference type="NCBI Taxonomy" id="370292"/>
    <lineage>
        <taxon>Eukaryota</taxon>
        <taxon>Fungi</taxon>
        <taxon>Dikarya</taxon>
        <taxon>Basidiomycota</taxon>
        <taxon>Agaricomycotina</taxon>
        <taxon>Agaricomycetes</taxon>
        <taxon>Thelephorales</taxon>
        <taxon>Thelephoraceae</taxon>
        <taxon>Thelephora</taxon>
    </lineage>
</organism>
<gene>
    <name evidence="1" type="ORF">BDM02DRAFT_3249138</name>
</gene>
<comment type="caution">
    <text evidence="1">The sequence shown here is derived from an EMBL/GenBank/DDBJ whole genome shotgun (WGS) entry which is preliminary data.</text>
</comment>
<keyword evidence="2" id="KW-1185">Reference proteome</keyword>
<dbReference type="EMBL" id="MU118744">
    <property type="protein sequence ID" value="KAF9642046.1"/>
    <property type="molecule type" value="Genomic_DNA"/>
</dbReference>
<dbReference type="Proteomes" id="UP000886501">
    <property type="component" value="Unassembled WGS sequence"/>
</dbReference>
<reference evidence="1" key="1">
    <citation type="submission" date="2019-10" db="EMBL/GenBank/DDBJ databases">
        <authorList>
            <consortium name="DOE Joint Genome Institute"/>
            <person name="Kuo A."/>
            <person name="Miyauchi S."/>
            <person name="Kiss E."/>
            <person name="Drula E."/>
            <person name="Kohler A."/>
            <person name="Sanchez-Garcia M."/>
            <person name="Andreopoulos B."/>
            <person name="Barry K.W."/>
            <person name="Bonito G."/>
            <person name="Buee M."/>
            <person name="Carver A."/>
            <person name="Chen C."/>
            <person name="Cichocki N."/>
            <person name="Clum A."/>
            <person name="Culley D."/>
            <person name="Crous P.W."/>
            <person name="Fauchery L."/>
            <person name="Girlanda M."/>
            <person name="Hayes R."/>
            <person name="Keri Z."/>
            <person name="Labutti K."/>
            <person name="Lipzen A."/>
            <person name="Lombard V."/>
            <person name="Magnuson J."/>
            <person name="Maillard F."/>
            <person name="Morin E."/>
            <person name="Murat C."/>
            <person name="Nolan M."/>
            <person name="Ohm R."/>
            <person name="Pangilinan J."/>
            <person name="Pereira M."/>
            <person name="Perotto S."/>
            <person name="Peter M."/>
            <person name="Riley R."/>
            <person name="Sitrit Y."/>
            <person name="Stielow B."/>
            <person name="Szollosi G."/>
            <person name="Zifcakova L."/>
            <person name="Stursova M."/>
            <person name="Spatafora J.W."/>
            <person name="Tedersoo L."/>
            <person name="Vaario L.-M."/>
            <person name="Yamada A."/>
            <person name="Yan M."/>
            <person name="Wang P."/>
            <person name="Xu J."/>
            <person name="Bruns T."/>
            <person name="Baldrian P."/>
            <person name="Vilgalys R."/>
            <person name="Henrissat B."/>
            <person name="Grigoriev I.V."/>
            <person name="Hibbett D."/>
            <person name="Nagy L.G."/>
            <person name="Martin F.M."/>
        </authorList>
    </citation>
    <scope>NUCLEOTIDE SEQUENCE</scope>
    <source>
        <strain evidence="1">P2</strain>
    </source>
</reference>
<evidence type="ECO:0000313" key="1">
    <source>
        <dbReference type="EMBL" id="KAF9642046.1"/>
    </source>
</evidence>
<proteinExistence type="predicted"/>
<sequence>MIVDELFAPLIHTSSFPYDHDLDVLSWSSVSARLQTSLLVNARRFSGANYDRGYNTFNHQGGFPLRSKIAEIQAKIPTGVGIILNSLYINPCQFTFQLPLWQEVRHEGLPIKGFCVAAGIPMTEKAAEITEGLAKAGIKSPILPPPIPTSRSPSNVHRPILSTYSSIRQHHNIILIGGSEDLWPYLTGDWSVEYGVQPMPFDGFLFASRVMIAKEAHTSSPIKDLIVVAPGVADAHWEGTYDKETGGVLTVRSELGELIHKIATRGVKIWKEFDNTVFAMPKEKRAAWLAEHRAEIIDKLNRNFQKPWFGWKDGTAVEDLSNMTYEETDLRMVCLMYVFHQNRWVNLSLRNLTGDWLRRIEERFAGVNGGEQIPSILQSFASLDQLHTFIKEFFKKYPTGTTRLVSAKDKAYFLAIAQRPGQKPVPFIPILNASFEVLFKKDSLWQAEDIDAVSDQDPQRVCILQGPVAVAHSKVRDEPIKDMFGNVTKSLVKKLLDRYYDGDASTVPTIDYLASPPTPSVVLVKSIKAKGSLTFHVPTPVPDAGLWLENLASPHLSWLRALLTSSTIVRESSYIDNLICRLLTPRTGQKVVIHLEGAMPTSIEVFGAIRSYGPQKEDFKAVEIKYAPRTKAIDITTFEERRGVAIPLFMKFNYIHSLGSVPIHEVADSHNLRIKDFYWHLWFGDNEVLPPIGV</sequence>